<reference evidence="3" key="1">
    <citation type="journal article" date="2023" name="bioRxiv">
        <title>Scaffold-level genome assemblies of two parasitoid biocontrol wasps reveal the parthenogenesis mechanism and an associated novel virus.</title>
        <authorList>
            <person name="Inwood S."/>
            <person name="Skelly J."/>
            <person name="Guhlin J."/>
            <person name="Harrop T."/>
            <person name="Goldson S."/>
            <person name="Dearden P."/>
        </authorList>
    </citation>
    <scope>NUCLEOTIDE SEQUENCE</scope>
    <source>
        <strain evidence="3">Irish</strain>
        <tissue evidence="3">Whole body</tissue>
    </source>
</reference>
<dbReference type="InterPro" id="IPR031311">
    <property type="entry name" value="CHIT_BIND_RR_consensus"/>
</dbReference>
<dbReference type="GO" id="GO:0031012">
    <property type="term" value="C:extracellular matrix"/>
    <property type="evidence" value="ECO:0007669"/>
    <property type="project" value="TreeGrafter"/>
</dbReference>
<keyword evidence="4" id="KW-1185">Reference proteome</keyword>
<dbReference type="EMBL" id="JAQQBS010000004">
    <property type="protein sequence ID" value="KAK0170280.1"/>
    <property type="molecule type" value="Genomic_DNA"/>
</dbReference>
<evidence type="ECO:0000256" key="1">
    <source>
        <dbReference type="ARBA" id="ARBA00022460"/>
    </source>
</evidence>
<dbReference type="PROSITE" id="PS00233">
    <property type="entry name" value="CHIT_BIND_RR_1"/>
    <property type="match status" value="1"/>
</dbReference>
<dbReference type="InterPro" id="IPR051217">
    <property type="entry name" value="Insect_Cuticle_Struc_Prot"/>
</dbReference>
<evidence type="ECO:0000313" key="4">
    <source>
        <dbReference type="Proteomes" id="UP001168990"/>
    </source>
</evidence>
<dbReference type="PANTHER" id="PTHR12236:SF95">
    <property type="entry name" value="CUTICULAR PROTEIN 76BD, ISOFORM C-RELATED"/>
    <property type="match status" value="1"/>
</dbReference>
<protein>
    <recommendedName>
        <fullName evidence="5">Cuticle protein</fullName>
    </recommendedName>
</protein>
<organism evidence="3 4">
    <name type="scientific">Microctonus aethiopoides</name>
    <dbReference type="NCBI Taxonomy" id="144406"/>
    <lineage>
        <taxon>Eukaryota</taxon>
        <taxon>Metazoa</taxon>
        <taxon>Ecdysozoa</taxon>
        <taxon>Arthropoda</taxon>
        <taxon>Hexapoda</taxon>
        <taxon>Insecta</taxon>
        <taxon>Pterygota</taxon>
        <taxon>Neoptera</taxon>
        <taxon>Endopterygota</taxon>
        <taxon>Hymenoptera</taxon>
        <taxon>Apocrita</taxon>
        <taxon>Ichneumonoidea</taxon>
        <taxon>Braconidae</taxon>
        <taxon>Euphorinae</taxon>
        <taxon>Microctonus</taxon>
    </lineage>
</organism>
<accession>A0AA39FIM6</accession>
<comment type="caution">
    <text evidence="3">The sequence shown here is derived from an EMBL/GenBank/DDBJ whole genome shotgun (WGS) entry which is preliminary data.</text>
</comment>
<reference evidence="3" key="2">
    <citation type="submission" date="2023-03" db="EMBL/GenBank/DDBJ databases">
        <authorList>
            <person name="Inwood S.N."/>
            <person name="Skelly J.G."/>
            <person name="Guhlin J."/>
            <person name="Harrop T.W.R."/>
            <person name="Goldson S.G."/>
            <person name="Dearden P.K."/>
        </authorList>
    </citation>
    <scope>NUCLEOTIDE SEQUENCE</scope>
    <source>
        <strain evidence="3">Irish</strain>
        <tissue evidence="3">Whole body</tissue>
    </source>
</reference>
<name>A0AA39FIM6_9HYME</name>
<gene>
    <name evidence="3" type="ORF">PV328_010859</name>
</gene>
<evidence type="ECO:0008006" key="5">
    <source>
        <dbReference type="Google" id="ProtNLM"/>
    </source>
</evidence>
<dbReference type="PANTHER" id="PTHR12236">
    <property type="entry name" value="STRUCTURAL CONTITUENT OF CUTICLE"/>
    <property type="match status" value="1"/>
</dbReference>
<evidence type="ECO:0000256" key="2">
    <source>
        <dbReference type="PROSITE-ProRule" id="PRU00497"/>
    </source>
</evidence>
<evidence type="ECO:0000313" key="3">
    <source>
        <dbReference type="EMBL" id="KAK0170280.1"/>
    </source>
</evidence>
<dbReference type="GO" id="GO:0005615">
    <property type="term" value="C:extracellular space"/>
    <property type="evidence" value="ECO:0007669"/>
    <property type="project" value="TreeGrafter"/>
</dbReference>
<proteinExistence type="predicted"/>
<dbReference type="Proteomes" id="UP001168990">
    <property type="component" value="Unassembled WGS sequence"/>
</dbReference>
<dbReference type="Pfam" id="PF00379">
    <property type="entry name" value="Chitin_bind_4"/>
    <property type="match status" value="1"/>
</dbReference>
<keyword evidence="1 2" id="KW-0193">Cuticle</keyword>
<dbReference type="GO" id="GO:0042302">
    <property type="term" value="F:structural constituent of cuticle"/>
    <property type="evidence" value="ECO:0007669"/>
    <property type="project" value="UniProtKB-UniRule"/>
</dbReference>
<dbReference type="InterPro" id="IPR000618">
    <property type="entry name" value="Insect_cuticle"/>
</dbReference>
<dbReference type="PROSITE" id="PS51155">
    <property type="entry name" value="CHIT_BIND_RR_2"/>
    <property type="match status" value="1"/>
</dbReference>
<dbReference type="AlphaFoldDB" id="A0AA39FIM6"/>
<dbReference type="PRINTS" id="PR00947">
    <property type="entry name" value="CUTICLE"/>
</dbReference>
<sequence length="328" mass="35164">MAFSWHCPFVQWTDRLLAIDVIGSVGILNGCDVVHECDDRRRSKGVDSCSIPFDDSWMRSRCIWYINTRGSKTTSVSTTSLHQAIMAFKFIILCALVAATKAGYIAPQFYQAAPAVAKIATPLLAAKVIEADHNPHPQYSFAYDVQDSITGDYKSQHETRDGDSVQGSYSLIEADGTRRIVDYTADAHNGFNAIVHKEPATKVAVAQPVAAVAKVATPALTYGAPIQTLTKLATPISATYGAPSAIATPVYAPVAATYAAPPSYTYGAPTFAKLATPIAATSYTTAPIYASNYAAPIAKPVTPVVAKYTPHPYIAHVTYTTPLFSYSL</sequence>